<evidence type="ECO:0000256" key="1">
    <source>
        <dbReference type="ARBA" id="ARBA00023125"/>
    </source>
</evidence>
<evidence type="ECO:0000313" key="4">
    <source>
        <dbReference type="Proteomes" id="UP000295238"/>
    </source>
</evidence>
<dbReference type="InterPro" id="IPR050807">
    <property type="entry name" value="TransReg_Diox_bact_type"/>
</dbReference>
<gene>
    <name evidence="3" type="ORF">E2F50_08995</name>
</gene>
<dbReference type="OrthoDB" id="9815697at2"/>
<evidence type="ECO:0000313" key="3">
    <source>
        <dbReference type="EMBL" id="TDK37030.1"/>
    </source>
</evidence>
<keyword evidence="1" id="KW-0238">DNA-binding</keyword>
<dbReference type="GO" id="GO:0003677">
    <property type="term" value="F:DNA binding"/>
    <property type="evidence" value="ECO:0007669"/>
    <property type="project" value="UniProtKB-KW"/>
</dbReference>
<dbReference type="RefSeq" id="WP_133315798.1">
    <property type="nucleotide sequence ID" value="NZ_SMTL01000002.1"/>
</dbReference>
<dbReference type="PROSITE" id="PS50943">
    <property type="entry name" value="HTH_CROC1"/>
    <property type="match status" value="1"/>
</dbReference>
<dbReference type="EMBL" id="SMTL01000002">
    <property type="protein sequence ID" value="TDK37030.1"/>
    <property type="molecule type" value="Genomic_DNA"/>
</dbReference>
<organism evidence="3 4">
    <name type="scientific">Rhizobium deserti</name>
    <dbReference type="NCBI Taxonomy" id="2547961"/>
    <lineage>
        <taxon>Bacteria</taxon>
        <taxon>Pseudomonadati</taxon>
        <taxon>Pseudomonadota</taxon>
        <taxon>Alphaproteobacteria</taxon>
        <taxon>Hyphomicrobiales</taxon>
        <taxon>Rhizobiaceae</taxon>
        <taxon>Rhizobium/Agrobacterium group</taxon>
        <taxon>Rhizobium</taxon>
    </lineage>
</organism>
<sequence length="111" mass="12327">MNDLNRRFGNLVAAHRRKNGLSQFQLAEQAGISKDMVSKIEIGASGASFRVIEKLATALRIDPAELFTPNLRPEAKSRAYSDLTARLAGFSEADLLWAREVLEAALNRDKR</sequence>
<dbReference type="InterPro" id="IPR010982">
    <property type="entry name" value="Lambda_DNA-bd_dom_sf"/>
</dbReference>
<evidence type="ECO:0000259" key="2">
    <source>
        <dbReference type="PROSITE" id="PS50943"/>
    </source>
</evidence>
<dbReference type="InterPro" id="IPR001387">
    <property type="entry name" value="Cro/C1-type_HTH"/>
</dbReference>
<dbReference type="SUPFAM" id="SSF47413">
    <property type="entry name" value="lambda repressor-like DNA-binding domains"/>
    <property type="match status" value="1"/>
</dbReference>
<dbReference type="GO" id="GO:0003700">
    <property type="term" value="F:DNA-binding transcription factor activity"/>
    <property type="evidence" value="ECO:0007669"/>
    <property type="project" value="TreeGrafter"/>
</dbReference>
<dbReference type="PANTHER" id="PTHR46797">
    <property type="entry name" value="HTH-TYPE TRANSCRIPTIONAL REGULATOR"/>
    <property type="match status" value="1"/>
</dbReference>
<dbReference type="PANTHER" id="PTHR46797:SF1">
    <property type="entry name" value="METHYLPHOSPHONATE SYNTHASE"/>
    <property type="match status" value="1"/>
</dbReference>
<dbReference type="SMART" id="SM00530">
    <property type="entry name" value="HTH_XRE"/>
    <property type="match status" value="1"/>
</dbReference>
<dbReference type="CDD" id="cd00093">
    <property type="entry name" value="HTH_XRE"/>
    <property type="match status" value="1"/>
</dbReference>
<proteinExistence type="predicted"/>
<name>A0A4R5UJK0_9HYPH</name>
<feature type="domain" description="HTH cro/C1-type" evidence="2">
    <location>
        <begin position="12"/>
        <end position="66"/>
    </location>
</feature>
<protein>
    <submittedName>
        <fullName evidence="3">XRE family transcriptional regulator</fullName>
    </submittedName>
</protein>
<dbReference type="GO" id="GO:0005829">
    <property type="term" value="C:cytosol"/>
    <property type="evidence" value="ECO:0007669"/>
    <property type="project" value="TreeGrafter"/>
</dbReference>
<dbReference type="AlphaFoldDB" id="A0A4R5UJK0"/>
<dbReference type="Proteomes" id="UP000295238">
    <property type="component" value="Unassembled WGS sequence"/>
</dbReference>
<accession>A0A4R5UJK0</accession>
<dbReference type="Pfam" id="PF13560">
    <property type="entry name" value="HTH_31"/>
    <property type="match status" value="1"/>
</dbReference>
<reference evidence="3 4" key="1">
    <citation type="submission" date="2019-03" db="EMBL/GenBank/DDBJ databases">
        <title>Rhizobium sp. nov., an bacterium isolated from biocrust in Mu Us Desert.</title>
        <authorList>
            <person name="Lixiong L."/>
        </authorList>
    </citation>
    <scope>NUCLEOTIDE SEQUENCE [LARGE SCALE GENOMIC DNA]</scope>
    <source>
        <strain evidence="3 4">SPY-1</strain>
    </source>
</reference>
<comment type="caution">
    <text evidence="3">The sequence shown here is derived from an EMBL/GenBank/DDBJ whole genome shotgun (WGS) entry which is preliminary data.</text>
</comment>
<dbReference type="Gene3D" id="1.10.260.40">
    <property type="entry name" value="lambda repressor-like DNA-binding domains"/>
    <property type="match status" value="1"/>
</dbReference>
<keyword evidence="4" id="KW-1185">Reference proteome</keyword>